<dbReference type="SMART" id="SM00042">
    <property type="entry name" value="CUB"/>
    <property type="match status" value="3"/>
</dbReference>
<feature type="domain" description="CUB" evidence="5">
    <location>
        <begin position="151"/>
        <end position="271"/>
    </location>
</feature>
<dbReference type="AlphaFoldDB" id="A0AAN8PCV3"/>
<feature type="domain" description="CUB" evidence="5">
    <location>
        <begin position="24"/>
        <end position="142"/>
    </location>
</feature>
<reference evidence="6 7" key="1">
    <citation type="submission" date="2024-01" db="EMBL/GenBank/DDBJ databases">
        <title>The genome of the rayed Mediterranean limpet Patella caerulea (Linnaeus, 1758).</title>
        <authorList>
            <person name="Anh-Thu Weber A."/>
            <person name="Halstead-Nussloch G."/>
        </authorList>
    </citation>
    <scope>NUCLEOTIDE SEQUENCE [LARGE SCALE GENOMIC DNA]</scope>
    <source>
        <strain evidence="6">AATW-2023a</strain>
        <tissue evidence="6">Whole specimen</tissue>
    </source>
</reference>
<evidence type="ECO:0000256" key="2">
    <source>
        <dbReference type="ARBA" id="ARBA00023157"/>
    </source>
</evidence>
<sequence>MAATRVVCYIFLITFVAVSEGTECRHDTYVELSANSKSKFIYSPNYPEPYPAHAMCKWRIRIESQSRSKIIHVRTMDMEVPTKNDNCTNTYLKAYDGQYNTAPLIKQWCDDSTIVSSGAYVIIEFHASHLSGKGFALSFHEINTFSHKCKAGGVQKIDLTQTPLVISFPDEDAFKNGNGDCEWLFAANKMDSKIIVELDEWILDPSSDFCNNSYIQFIDGDNSNSSLEILKYCHPDRPFHTLTTSIGYLLVRLHGNWQNTATQLPIITLKLHSIKINNPMIDCHSNLQTLIIDSTPSLIVYPPGKLQSEEDPCPLQLWSDNKEETVRVDVVSNIDDNITCQHYLYVYNSTETENVIPYRCINDKPSYFNPGHIKILKPYDRDNITEKVVFRAYTVASPCDGSVLEQWAHNDDRKTLKLAGSKDVYDNNGYCKYLLKAEDEDGKIKLFVSGSLFEWDHGDVNCENDFIALYDGTDEDAPMISKWCGGSAPDGFHSTGKNMLVIFRSNQHGRQHQHQYNIEYLAYKEMCSKYDIPLNASSSPQNLTSPGYPDYYPPDSVCNWSIRPSSNEHHIVLKVTNTRLGPHCNSMLSTYEYKEMTNSDTTELIGRACDSETPTFISSRGPMMVQFRSNKFWNVGGFLAEYWEEPMPTPAASVHSSSNILKSCYTHYFIIIICVILYHR</sequence>
<proteinExistence type="predicted"/>
<evidence type="ECO:0000256" key="3">
    <source>
        <dbReference type="PROSITE-ProRule" id="PRU00059"/>
    </source>
</evidence>
<dbReference type="InterPro" id="IPR035914">
    <property type="entry name" value="Sperma_CUB_dom_sf"/>
</dbReference>
<keyword evidence="2" id="KW-1015">Disulfide bond</keyword>
<protein>
    <recommendedName>
        <fullName evidence="5">CUB domain-containing protein</fullName>
    </recommendedName>
</protein>
<comment type="caution">
    <text evidence="3">Lacks conserved residue(s) required for the propagation of feature annotation.</text>
</comment>
<feature type="signal peptide" evidence="4">
    <location>
        <begin position="1"/>
        <end position="21"/>
    </location>
</feature>
<dbReference type="CDD" id="cd00041">
    <property type="entry name" value="CUB"/>
    <property type="match status" value="3"/>
</dbReference>
<feature type="chain" id="PRO_5042847005" description="CUB domain-containing protein" evidence="4">
    <location>
        <begin position="22"/>
        <end position="680"/>
    </location>
</feature>
<accession>A0AAN8PCV3</accession>
<feature type="domain" description="CUB" evidence="5">
    <location>
        <begin position="399"/>
        <end position="523"/>
    </location>
</feature>
<dbReference type="Proteomes" id="UP001347796">
    <property type="component" value="Unassembled WGS sequence"/>
</dbReference>
<dbReference type="PANTHER" id="PTHR24251">
    <property type="entry name" value="OVOCHYMASE-RELATED"/>
    <property type="match status" value="1"/>
</dbReference>
<keyword evidence="4" id="KW-0732">Signal</keyword>
<dbReference type="EMBL" id="JAZGQO010000010">
    <property type="protein sequence ID" value="KAK6176067.1"/>
    <property type="molecule type" value="Genomic_DNA"/>
</dbReference>
<dbReference type="PROSITE" id="PS01180">
    <property type="entry name" value="CUB"/>
    <property type="match status" value="4"/>
</dbReference>
<gene>
    <name evidence="6" type="ORF">SNE40_014423</name>
</gene>
<dbReference type="Pfam" id="PF00431">
    <property type="entry name" value="CUB"/>
    <property type="match status" value="3"/>
</dbReference>
<organism evidence="6 7">
    <name type="scientific">Patella caerulea</name>
    <name type="common">Rayed Mediterranean limpet</name>
    <dbReference type="NCBI Taxonomy" id="87958"/>
    <lineage>
        <taxon>Eukaryota</taxon>
        <taxon>Metazoa</taxon>
        <taxon>Spiralia</taxon>
        <taxon>Lophotrochozoa</taxon>
        <taxon>Mollusca</taxon>
        <taxon>Gastropoda</taxon>
        <taxon>Patellogastropoda</taxon>
        <taxon>Patelloidea</taxon>
        <taxon>Patellidae</taxon>
        <taxon>Patella</taxon>
    </lineage>
</organism>
<evidence type="ECO:0000313" key="7">
    <source>
        <dbReference type="Proteomes" id="UP001347796"/>
    </source>
</evidence>
<dbReference type="Gene3D" id="2.60.120.290">
    <property type="entry name" value="Spermadhesin, CUB domain"/>
    <property type="match status" value="4"/>
</dbReference>
<comment type="caution">
    <text evidence="6">The sequence shown here is derived from an EMBL/GenBank/DDBJ whole genome shotgun (WGS) entry which is preliminary data.</text>
</comment>
<evidence type="ECO:0000256" key="1">
    <source>
        <dbReference type="ARBA" id="ARBA00022737"/>
    </source>
</evidence>
<feature type="domain" description="CUB" evidence="5">
    <location>
        <begin position="527"/>
        <end position="645"/>
    </location>
</feature>
<evidence type="ECO:0000313" key="6">
    <source>
        <dbReference type="EMBL" id="KAK6176067.1"/>
    </source>
</evidence>
<dbReference type="InterPro" id="IPR000859">
    <property type="entry name" value="CUB_dom"/>
</dbReference>
<evidence type="ECO:0000259" key="5">
    <source>
        <dbReference type="PROSITE" id="PS01180"/>
    </source>
</evidence>
<name>A0AAN8PCV3_PATCE</name>
<keyword evidence="1" id="KW-0677">Repeat</keyword>
<keyword evidence="7" id="KW-1185">Reference proteome</keyword>
<dbReference type="SUPFAM" id="SSF49854">
    <property type="entry name" value="Spermadhesin, CUB domain"/>
    <property type="match status" value="4"/>
</dbReference>
<evidence type="ECO:0000256" key="4">
    <source>
        <dbReference type="SAM" id="SignalP"/>
    </source>
</evidence>